<dbReference type="EMBL" id="MN740154">
    <property type="protein sequence ID" value="QHT90487.1"/>
    <property type="molecule type" value="Genomic_DNA"/>
</dbReference>
<keyword evidence="1" id="KW-0812">Transmembrane</keyword>
<name>A0A6C0IDI9_9ZZZZ</name>
<keyword evidence="1" id="KW-1133">Transmembrane helix</keyword>
<sequence>MSKSNPDQDKIYSQTSQVYTSLQNYNSAYTSYLMCVEKQPVIDPNTGHILRDSSSNKFVYSSANCNKPDSTQLLQQIDELQTSISTMVGQTPTNTDSSMNHTAQNYNQMLSLRNELDTKLQELYEMNGSIPVIYRQDADSAVYATILWTILASSLLYYFFTKRNL</sequence>
<accession>A0A6C0IDI9</accession>
<protein>
    <submittedName>
        <fullName evidence="2">Uncharacterized protein</fullName>
    </submittedName>
</protein>
<reference evidence="2" key="1">
    <citation type="journal article" date="2020" name="Nature">
        <title>Giant virus diversity and host interactions through global metagenomics.</title>
        <authorList>
            <person name="Schulz F."/>
            <person name="Roux S."/>
            <person name="Paez-Espino D."/>
            <person name="Jungbluth S."/>
            <person name="Walsh D.A."/>
            <person name="Denef V.J."/>
            <person name="McMahon K.D."/>
            <person name="Konstantinidis K.T."/>
            <person name="Eloe-Fadrosh E.A."/>
            <person name="Kyrpides N.C."/>
            <person name="Woyke T."/>
        </authorList>
    </citation>
    <scope>NUCLEOTIDE SEQUENCE</scope>
    <source>
        <strain evidence="2">GVMAG-M-3300023184-68</strain>
    </source>
</reference>
<proteinExistence type="predicted"/>
<organism evidence="2">
    <name type="scientific">viral metagenome</name>
    <dbReference type="NCBI Taxonomy" id="1070528"/>
    <lineage>
        <taxon>unclassified sequences</taxon>
        <taxon>metagenomes</taxon>
        <taxon>organismal metagenomes</taxon>
    </lineage>
</organism>
<keyword evidence="1" id="KW-0472">Membrane</keyword>
<evidence type="ECO:0000256" key="1">
    <source>
        <dbReference type="SAM" id="Phobius"/>
    </source>
</evidence>
<dbReference type="AlphaFoldDB" id="A0A6C0IDI9"/>
<feature type="transmembrane region" description="Helical" evidence="1">
    <location>
        <begin position="141"/>
        <end position="160"/>
    </location>
</feature>
<evidence type="ECO:0000313" key="2">
    <source>
        <dbReference type="EMBL" id="QHT90487.1"/>
    </source>
</evidence>